<comment type="caution">
    <text evidence="3">The sequence shown here is derived from an EMBL/GenBank/DDBJ whole genome shotgun (WGS) entry which is preliminary data.</text>
</comment>
<reference evidence="3" key="1">
    <citation type="submission" date="2020-01" db="EMBL/GenBank/DDBJ databases">
        <title>Genome Sequencing of Three Apophysomyces-Like Fungal Strains Confirms a Novel Fungal Genus in the Mucoromycota with divergent Burkholderia-like Endosymbiotic Bacteria.</title>
        <authorList>
            <person name="Stajich J.E."/>
            <person name="Macias A.M."/>
            <person name="Carter-House D."/>
            <person name="Lovett B."/>
            <person name="Kasson L.R."/>
            <person name="Berry K."/>
            <person name="Grigoriev I."/>
            <person name="Chang Y."/>
            <person name="Spatafora J."/>
            <person name="Kasson M.T."/>
        </authorList>
    </citation>
    <scope>NUCLEOTIDE SEQUENCE</scope>
    <source>
        <strain evidence="3">NRRL A-21654</strain>
    </source>
</reference>
<protein>
    <recommendedName>
        <fullName evidence="2">Myb-like domain-containing protein</fullName>
    </recommendedName>
</protein>
<keyword evidence="4" id="KW-1185">Reference proteome</keyword>
<organism evidence="3 4">
    <name type="scientific">Apophysomyces ossiformis</name>
    <dbReference type="NCBI Taxonomy" id="679940"/>
    <lineage>
        <taxon>Eukaryota</taxon>
        <taxon>Fungi</taxon>
        <taxon>Fungi incertae sedis</taxon>
        <taxon>Mucoromycota</taxon>
        <taxon>Mucoromycotina</taxon>
        <taxon>Mucoromycetes</taxon>
        <taxon>Mucorales</taxon>
        <taxon>Mucorineae</taxon>
        <taxon>Mucoraceae</taxon>
        <taxon>Apophysomyces</taxon>
    </lineage>
</organism>
<feature type="compositionally biased region" description="Basic and acidic residues" evidence="1">
    <location>
        <begin position="51"/>
        <end position="69"/>
    </location>
</feature>
<accession>A0A8H7BSU3</accession>
<dbReference type="Gene3D" id="1.10.10.60">
    <property type="entry name" value="Homeodomain-like"/>
    <property type="match status" value="1"/>
</dbReference>
<dbReference type="SUPFAM" id="SSF46689">
    <property type="entry name" value="Homeodomain-like"/>
    <property type="match status" value="1"/>
</dbReference>
<gene>
    <name evidence="3" type="ORF">EC973_004595</name>
</gene>
<dbReference type="OrthoDB" id="6781668at2759"/>
<evidence type="ECO:0000313" key="3">
    <source>
        <dbReference type="EMBL" id="KAF7729339.1"/>
    </source>
</evidence>
<dbReference type="InterPro" id="IPR001005">
    <property type="entry name" value="SANT/Myb"/>
</dbReference>
<dbReference type="PROSITE" id="PS50090">
    <property type="entry name" value="MYB_LIKE"/>
    <property type="match status" value="1"/>
</dbReference>
<evidence type="ECO:0000259" key="2">
    <source>
        <dbReference type="PROSITE" id="PS50090"/>
    </source>
</evidence>
<feature type="region of interest" description="Disordered" evidence="1">
    <location>
        <begin position="28"/>
        <end position="75"/>
    </location>
</feature>
<dbReference type="Proteomes" id="UP000605846">
    <property type="component" value="Unassembled WGS sequence"/>
</dbReference>
<sequence length="742" mass="85206">MNWDSPSKPTNVLSLSISRKRKLLEAAAKQASSVDNPHSSSSKKIAATISEDLRKSTNDRPKSHSPDIERMDDDDMDGSFWQQVIDIEQKVRLPESERIDADVDIASNDACEHVPNMQQDCTVSTDNVEMTTPMLASLSVSDPGRKQKKLVGEDVFTRSSVKEWQAPRIKAWEGRYLRATITDSLWIVPGEGQRNGGWSREEHKLFMERYNEWISRGWKIGASWGLFSKEIPHRVGYQCMNYYRKLVSERKLQDESYAIIDGKLKQIHKDRAPGGEIPTTDLGSEWDGEDVKEVERNVDLWLKEFHNRSGSAAVRSIAAPKPKAAPRVAKTITGKKSNIGDLVKKQKPATVIDGDDDFMMESMEPEQVQLNGSNYDWEKDWNERLDKLREFMRPYLDKETREAYWHAKQHWRQGLATTEMLLMKKPIQKSVASTEGNDHSKAVARTQASLSRFFTGVKKAKVDTPDEMISNVRIPNDLYSGVRQITPFTVWKSRQINEERVHYYELEDMMDCTSVLESLLQQKETDLSHSPLEGILVDPPWEFYINDGRNDGRCSWNLKTMATLLEKVVDQMSAGLVFIWTHKLIQADVVRMMSSIKNLVWFKKSINNVPLDQPSPYISSTKEILLMFKKGDGFELRHQRTADVIIDFELPRSQWIHQGSDRCSYPHAYLVTIEFTEPKPLAVYDMIETLLPKAGYDEQLKRGRLLELWAKSASPRREGWIAFHQKKHVQQTTNEPMSIADP</sequence>
<evidence type="ECO:0000256" key="1">
    <source>
        <dbReference type="SAM" id="MobiDB-lite"/>
    </source>
</evidence>
<evidence type="ECO:0000313" key="4">
    <source>
        <dbReference type="Proteomes" id="UP000605846"/>
    </source>
</evidence>
<proteinExistence type="predicted"/>
<name>A0A8H7BSU3_9FUNG</name>
<feature type="compositionally biased region" description="Low complexity" evidence="1">
    <location>
        <begin position="39"/>
        <end position="50"/>
    </location>
</feature>
<dbReference type="EMBL" id="JABAYA010000026">
    <property type="protein sequence ID" value="KAF7729339.1"/>
    <property type="molecule type" value="Genomic_DNA"/>
</dbReference>
<dbReference type="AlphaFoldDB" id="A0A8H7BSU3"/>
<feature type="domain" description="Myb-like" evidence="2">
    <location>
        <begin position="190"/>
        <end position="247"/>
    </location>
</feature>
<dbReference type="InterPro" id="IPR009057">
    <property type="entry name" value="Homeodomain-like_sf"/>
</dbReference>